<gene>
    <name evidence="8" type="ORF">FHS79_000566</name>
</gene>
<dbReference type="Gene3D" id="2.70.98.40">
    <property type="entry name" value="Glycoside hydrolase, family 65, N-terminal domain"/>
    <property type="match status" value="2"/>
</dbReference>
<evidence type="ECO:0000259" key="7">
    <source>
        <dbReference type="Pfam" id="PF17167"/>
    </source>
</evidence>
<dbReference type="CDD" id="cd11756">
    <property type="entry name" value="GH94N_ChvB_NdvB_1_like"/>
    <property type="match status" value="1"/>
</dbReference>
<dbReference type="InterPro" id="IPR037018">
    <property type="entry name" value="GH65_N"/>
</dbReference>
<dbReference type="InterPro" id="IPR012341">
    <property type="entry name" value="6hp_glycosidase-like_sf"/>
</dbReference>
<feature type="domain" description="Glycosyl hydrolase 94 catalytic" evidence="7">
    <location>
        <begin position="2200"/>
        <end position="2624"/>
    </location>
</feature>
<organism evidence="8 9">
    <name type="scientific">Polymorphobacter multimanifer</name>
    <dbReference type="NCBI Taxonomy" id="1070431"/>
    <lineage>
        <taxon>Bacteria</taxon>
        <taxon>Pseudomonadati</taxon>
        <taxon>Pseudomonadota</taxon>
        <taxon>Alphaproteobacteria</taxon>
        <taxon>Sphingomonadales</taxon>
        <taxon>Sphingosinicellaceae</taxon>
        <taxon>Polymorphobacter</taxon>
    </lineage>
</organism>
<keyword evidence="4" id="KW-0472">Membrane</keyword>
<protein>
    <submittedName>
        <fullName evidence="8">Cyclic beta-1,2-glucan synthetase</fullName>
        <ecNumber evidence="8">2.4.1.-</ecNumber>
    </submittedName>
</protein>
<evidence type="ECO:0000259" key="5">
    <source>
        <dbReference type="Pfam" id="PF06165"/>
    </source>
</evidence>
<sequence>MWLDPAPVRSDLFGLERLELHAQSLARAHRLQPGTLRSKQLLARLDENAVALRQTYRETALALELDRPIAPAAEWLIDNYHIVEKQIRKIRDDLPTDFYRQLPKLADGPLATLPRVFGIAWAYVAHSDSLFEEDRFRHFIIAYQEVEALTIGELWALAISLQLVLVENLRRLADLAIADEKDRSRAEAFADALFAAPSDAVALATLTTIDNVQSPAFISQLALRLRDVDNRSEMARRWLESQAVAAGNSITAIDTVAQNALIASTASIRNVITSMRSIAETDWGDMVESVSVADRVLRAGSNFAAMDFASRNLYRNALEELSRGSAYAEDGVAARAIVLANTRLSDNHIDKDPGFFLIGSGRPELEDDIGFVPPVDIRLARSIREGGILVYIALVMLASLLLLQAPLIGLETAELPAWWAAPMLLAVLIMAIETATAIVNRMMATVLPPRIIPALELKDGVPAGLQTLVAVPILLGSETRIQAEIANLEIHHLRTREDAVRYALLSDFADAPTETLPGEAERLAEAHAAIAALNLRYPVDGGAPRFLFLHRRRQYNPAEQCWMGWERKRGKLHELNRLLHGATDTSYYGPDGGSPSVPVGVRYVITLDADTQLPTGTARRMIGKMAHPLNRPRFDVNLRRVVSGYGIMQPRVTVALPIGRGASRFEALAGGPAGIDPYAAAASDLYQDLIGEGSFTGKGIYEINTFMASLDGRVPVNTMLSHDLFEGIYARAGLITDVEVVEDFPVRYDAAVRRQHRWVRGDWQLLPWIFSSDRSPARGLPGNGRAKMLDNLRRSLVAPSIMVAVVGGWMMPAVASAQWLLALLLLIAIPPLLPLPSLLMAKRPRDVPLRAHLNAIGNEIRIAISHIALQLTTVADQAVRMTDAIVRTLVRLAITRRNLLEWTTAASASASPNPGLAQTCWFMARSLVVTLVAAAAAIWLQPAILPLVVPLALLWLAAPAIAWAISQPRPIATAHRLDADQRRRLEDIALQTWRFFTAHVTAEHHHLPPDNFQETPTPIVAGRTSPTNIGLYLLVVATARNRGWCEPAEALARLEATFATLRMLPRYRGHFFNWYDTRDLRVLEPAYVSAVDSGNLAGHLIAFANLLDGWDNDAAARLAAEARAMAMAMDFAFLLDPERLLLSIGWSVAENRRDESCYDLLASEARLASLFAIAKGDIPAKHWFRLGRSATTVGNASVLISWSGSMFEYLMPSLLMRAPDGSLLETSNRHVIERQREYAREAGVPWGISESAYNARDREMTYQYSNFGVPGLGLKRGLSENLVIAPYATGLAVMVDAEAALANLAAIEAIGGRGEYGFYEAIDFTPARVPSGAHGAIVRTYMAHHQGMALLAITNVLDGGRLRDAFHAEPMIQATALLLHERPPRGVGTFQPRAEEISIAATDRPAEPGAVRTYSQHPEAVLPVHLLSNGRYAVLLTNTGAGYSRWKGLAINRWREDPVVENHGSWLYVSDHESGDCWSATMAPRGGKPTQFTATFTEGRAEFRRRDGVLATTTEVLISPEDDAEVRRVSIANRGNRARRIDVTSLIELSVGAQDTDLAHPAFARMFVETEQRDGPVLIAHRRPRSSGDPSIWVAHVAVVEGDAVGPVEWDTDRSAFIGRGRAAGDPLGLAMPLGGHCGTVIDPAFVLRCPMSVAAGQTVRVAFWTIAAASRAELLDAIDRHRDASAFDRAELGAWTQAQIERRFLRLDPGDAADFQRLAGHIVNAGAVHAPPPALVAAAAAPQSALWVHSISGDLPIVMVRIDDPRDIAVVVDILRAFEFLQARFLAFDIVILNERRASYIQDLQNAIDDAVRAVRARPAPAGVRGDVFTLRSDLMLEQQVTTLRALSRVEISARRGSLRRQLQRPEPALASVPAPAPTGGPDHGTRPGRPADPVLPTPETLEFWNGSGGFHADGTEYAIILDGREATPAPWINVLANPEFGCQVSADGFGAIWSGNARENQLTPWSNDTVSDPPGDMLYLRDLDTGQVWSPTQAPAGTGGRRATRHGFGYSRFHSAGHGIESDLLVHVPLDAPLRLARLTLRNLSDVPRALSVTGYAEWVLGQARSKTAAHIVSEHDAETGALFARNPFDPDNGSRIAFADLGGCQTGWTCDRAAFIGRSGSLASPAALNHDTPLVPTAGAGLDPCAVLTTDVTLAPGASCELVWTIGQATDRDAARALVRQWRETDLDAEMDRTTAHWRRTLGTVELRSPDRAMDIMLNGWLLYQVLGCRVWGRAGFYQASGAYGFRDQLQDGGALLLARPDLVRPHLLRAAGRQFREGDVQHWWLPESGRGVRTRISDDRGWLAISVADYVETIGDAAILDTPIAFLEGRALEAQEHDAFYLPGTSADTASLYTHCALALDQSVAMTGALGLPLIGGGDWNDGMNRVGEGGEGMSVWLGWHLIHAINRFAPFADAREPERAARWRAHAESVRAAIEAVAWDGEWYRRATYDDGTWLGAADSDECQIDSIAQTWAVISGAGDPVRAAQAMGSVRRRLVDREARLVKLFTPPFDKTDHDPGYIRSYPPGLRENGGQYSHAAMWTIIAAARLGDGRGAVDLFALLNPINHALTAADAAHYRVEPYVVAADVYSVDRNAGRGGWTWYTGAAGWMYRAGIEHVLGLRRAGDTMHFAPCLPDDWPGLTVTLRLGEAEYRIEVERVEDGRQPSCTLDGAPLVLAVGAVAWSLAPGMHILHVSI</sequence>
<evidence type="ECO:0000256" key="3">
    <source>
        <dbReference type="SAM" id="MobiDB-lite"/>
    </source>
</evidence>
<dbReference type="GO" id="GO:0030246">
    <property type="term" value="F:carbohydrate binding"/>
    <property type="evidence" value="ECO:0007669"/>
    <property type="project" value="InterPro"/>
</dbReference>
<evidence type="ECO:0000313" key="9">
    <source>
        <dbReference type="Proteomes" id="UP000538147"/>
    </source>
</evidence>
<feature type="transmembrane region" description="Helical" evidence="4">
    <location>
        <begin position="922"/>
        <end position="941"/>
    </location>
</feature>
<keyword evidence="4" id="KW-1133">Transmembrane helix</keyword>
<dbReference type="Gene3D" id="1.50.10.140">
    <property type="match status" value="1"/>
</dbReference>
<dbReference type="Gene3D" id="1.50.10.10">
    <property type="match status" value="1"/>
</dbReference>
<dbReference type="GO" id="GO:0016757">
    <property type="term" value="F:glycosyltransferase activity"/>
    <property type="evidence" value="ECO:0007669"/>
    <property type="project" value="UniProtKB-KW"/>
</dbReference>
<evidence type="ECO:0000256" key="2">
    <source>
        <dbReference type="ARBA" id="ARBA00022679"/>
    </source>
</evidence>
<dbReference type="RefSeq" id="WP_207792193.1">
    <property type="nucleotide sequence ID" value="NZ_JACIIV010000003.1"/>
</dbReference>
<dbReference type="Pfam" id="PF17167">
    <property type="entry name" value="Glyco_hydro_94"/>
    <property type="match status" value="1"/>
</dbReference>
<dbReference type="Proteomes" id="UP000538147">
    <property type="component" value="Unassembled WGS sequence"/>
</dbReference>
<dbReference type="InterPro" id="IPR010383">
    <property type="entry name" value="Glyco_hydrolase_94_b-supersand"/>
</dbReference>
<feature type="region of interest" description="Disordered" evidence="3">
    <location>
        <begin position="1859"/>
        <end position="1895"/>
    </location>
</feature>
<feature type="domain" description="Glycosyl hydrolase 94 supersandwich" evidence="5">
    <location>
        <begin position="1918"/>
        <end position="2187"/>
    </location>
</feature>
<dbReference type="Pfam" id="PF10091">
    <property type="entry name" value="Glycoamylase"/>
    <property type="match status" value="1"/>
</dbReference>
<dbReference type="InterPro" id="IPR033432">
    <property type="entry name" value="GH94_catalytic"/>
</dbReference>
<dbReference type="InterPro" id="IPR011013">
    <property type="entry name" value="Gal_mutarotase_sf_dom"/>
</dbReference>
<name>A0A841LB80_9SPHN</name>
<dbReference type="InterPro" id="IPR037824">
    <property type="entry name" value="GH94N_2_NdvB"/>
</dbReference>
<dbReference type="InterPro" id="IPR008928">
    <property type="entry name" value="6-hairpin_glycosidase_sf"/>
</dbReference>
<evidence type="ECO:0000313" key="8">
    <source>
        <dbReference type="EMBL" id="MBB6226412.1"/>
    </source>
</evidence>
<evidence type="ECO:0000256" key="1">
    <source>
        <dbReference type="ARBA" id="ARBA00022676"/>
    </source>
</evidence>
<comment type="caution">
    <text evidence="8">The sequence shown here is derived from an EMBL/GenBank/DDBJ whole genome shotgun (WGS) entry which is preliminary data.</text>
</comment>
<feature type="transmembrane region" description="Helical" evidence="4">
    <location>
        <begin position="795"/>
        <end position="813"/>
    </location>
</feature>
<accession>A0A841LB80</accession>
<keyword evidence="1 8" id="KW-0328">Glycosyltransferase</keyword>
<dbReference type="GO" id="GO:0005975">
    <property type="term" value="P:carbohydrate metabolic process"/>
    <property type="evidence" value="ECO:0007669"/>
    <property type="project" value="InterPro"/>
</dbReference>
<evidence type="ECO:0000256" key="4">
    <source>
        <dbReference type="SAM" id="Phobius"/>
    </source>
</evidence>
<reference evidence="8 9" key="1">
    <citation type="submission" date="2020-08" db="EMBL/GenBank/DDBJ databases">
        <title>Genomic Encyclopedia of Type Strains, Phase IV (KMG-IV): sequencing the most valuable type-strain genomes for metagenomic binning, comparative biology and taxonomic classification.</title>
        <authorList>
            <person name="Goeker M."/>
        </authorList>
    </citation>
    <scope>NUCLEOTIDE SEQUENCE [LARGE SCALE GENOMIC DNA]</scope>
    <source>
        <strain evidence="8 9">DSM 102189</strain>
    </source>
</reference>
<dbReference type="PANTHER" id="PTHR37469">
    <property type="entry name" value="CELLOBIONIC ACID PHOSPHORYLASE-RELATED"/>
    <property type="match status" value="1"/>
</dbReference>
<dbReference type="SUPFAM" id="SSF48208">
    <property type="entry name" value="Six-hairpin glycosidases"/>
    <property type="match status" value="1"/>
</dbReference>
<feature type="transmembrane region" description="Helical" evidence="4">
    <location>
        <begin position="388"/>
        <end position="407"/>
    </location>
</feature>
<dbReference type="InterPro" id="IPR052047">
    <property type="entry name" value="GH94_Enzymes"/>
</dbReference>
<dbReference type="SMART" id="SM01068">
    <property type="entry name" value="CBM_X"/>
    <property type="match status" value="2"/>
</dbReference>
<dbReference type="Pfam" id="PF06165">
    <property type="entry name" value="GH94_b-supersand"/>
    <property type="match status" value="2"/>
</dbReference>
<dbReference type="PANTHER" id="PTHR37469:SF2">
    <property type="entry name" value="CELLOBIONIC ACID PHOSPHORYLASE"/>
    <property type="match status" value="1"/>
</dbReference>
<dbReference type="InterPro" id="IPR037820">
    <property type="entry name" value="GH94N_NdvB"/>
</dbReference>
<evidence type="ECO:0000259" key="6">
    <source>
        <dbReference type="Pfam" id="PF10091"/>
    </source>
</evidence>
<keyword evidence="9" id="KW-1185">Reference proteome</keyword>
<proteinExistence type="predicted"/>
<feature type="transmembrane region" description="Helical" evidence="4">
    <location>
        <begin position="419"/>
        <end position="440"/>
    </location>
</feature>
<keyword evidence="4" id="KW-0812">Transmembrane</keyword>
<keyword evidence="2 8" id="KW-0808">Transferase</keyword>
<feature type="transmembrane region" description="Helical" evidence="4">
    <location>
        <begin position="819"/>
        <end position="841"/>
    </location>
</feature>
<dbReference type="Gene3D" id="2.60.420.10">
    <property type="entry name" value="Maltose phosphorylase, domain 3"/>
    <property type="match status" value="1"/>
</dbReference>
<feature type="domain" description="Glycoamylase-like" evidence="6">
    <location>
        <begin position="1161"/>
        <end position="1367"/>
    </location>
</feature>
<dbReference type="CDD" id="cd11753">
    <property type="entry name" value="GH94N_ChvB_NdvB_2_like"/>
    <property type="match status" value="1"/>
</dbReference>
<dbReference type="InterPro" id="IPR019282">
    <property type="entry name" value="Glycoamylase-like_cons_dom"/>
</dbReference>
<dbReference type="EC" id="2.4.1.-" evidence="8"/>
<dbReference type="SUPFAM" id="SSF74650">
    <property type="entry name" value="Galactose mutarotase-like"/>
    <property type="match status" value="2"/>
</dbReference>
<dbReference type="EMBL" id="JACIIV010000003">
    <property type="protein sequence ID" value="MBB6226412.1"/>
    <property type="molecule type" value="Genomic_DNA"/>
</dbReference>
<feature type="domain" description="Glycosyl hydrolase 94 supersandwich" evidence="5">
    <location>
        <begin position="1412"/>
        <end position="1684"/>
    </location>
</feature>